<reference evidence="1 2" key="1">
    <citation type="submission" date="2016-07" db="EMBL/GenBank/DDBJ databases">
        <authorList>
            <person name="Jeong J.-J."/>
            <person name="Kim D.W."/>
            <person name="Sang M.K."/>
            <person name="Choi I.-G."/>
            <person name="Kim K.D."/>
        </authorList>
    </citation>
    <scope>NUCLEOTIDE SEQUENCE [LARGE SCALE GENOMIC DNA]</scope>
    <source>
        <strain evidence="1 2">UTM-3</strain>
    </source>
</reference>
<evidence type="ECO:0000313" key="2">
    <source>
        <dbReference type="Proteomes" id="UP000092651"/>
    </source>
</evidence>
<organism evidence="1 2">
    <name type="scientific">Chryseobacterium artocarpi</name>
    <dbReference type="NCBI Taxonomy" id="1414727"/>
    <lineage>
        <taxon>Bacteria</taxon>
        <taxon>Pseudomonadati</taxon>
        <taxon>Bacteroidota</taxon>
        <taxon>Flavobacteriia</taxon>
        <taxon>Flavobacteriales</taxon>
        <taxon>Weeksellaceae</taxon>
        <taxon>Chryseobacterium group</taxon>
        <taxon>Chryseobacterium</taxon>
    </lineage>
</organism>
<dbReference type="EMBL" id="MAYH01000023">
    <property type="protein sequence ID" value="OCA72454.1"/>
    <property type="molecule type" value="Genomic_DNA"/>
</dbReference>
<dbReference type="OrthoDB" id="9826875at2"/>
<name>A0A1B8ZLM0_9FLAO</name>
<proteinExistence type="predicted"/>
<dbReference type="RefSeq" id="WP_065394676.1">
    <property type="nucleotide sequence ID" value="NZ_MAYH01000023.1"/>
</dbReference>
<evidence type="ECO:0000313" key="1">
    <source>
        <dbReference type="EMBL" id="OCA72454.1"/>
    </source>
</evidence>
<comment type="caution">
    <text evidence="1">The sequence shown here is derived from an EMBL/GenBank/DDBJ whole genome shotgun (WGS) entry which is preliminary data.</text>
</comment>
<protein>
    <recommendedName>
        <fullName evidence="3">Lipoprotein</fullName>
    </recommendedName>
</protein>
<dbReference type="Proteomes" id="UP000092651">
    <property type="component" value="Unassembled WGS sequence"/>
</dbReference>
<evidence type="ECO:0008006" key="3">
    <source>
        <dbReference type="Google" id="ProtNLM"/>
    </source>
</evidence>
<dbReference type="AlphaFoldDB" id="A0A1B8ZLM0"/>
<keyword evidence="2" id="KW-1185">Reference proteome</keyword>
<sequence length="198" mass="23446">MKNLLVLIFFSSFFLLSCNKEKSKTNTFNLSYARNIKDIILNFKNNTNTDIIFLAPNAIEFESLNNKDYQNVYGVIEPNQSDKYYQKILDSLYIKTLIDEKMQVLIDLKRPSDGHSVFYLKKNSYLKVLYKLKIQRTAIPSKYKQIYYPYPRGIQENYLERDYITKFSKLNFGKAKFVLQPVIEDSLFIKVSEKNTNY</sequence>
<accession>A0A1B8ZLM0</accession>
<gene>
    <name evidence="1" type="ORF">BBI01_10045</name>
</gene>
<dbReference type="PROSITE" id="PS51257">
    <property type="entry name" value="PROKAR_LIPOPROTEIN"/>
    <property type="match status" value="1"/>
</dbReference>